<dbReference type="Pfam" id="PF13529">
    <property type="entry name" value="Peptidase_C39_2"/>
    <property type="match status" value="1"/>
</dbReference>
<evidence type="ECO:0000313" key="3">
    <source>
        <dbReference type="Proteomes" id="UP000177579"/>
    </source>
</evidence>
<organism evidence="2 3">
    <name type="scientific">Candidatus Falkowbacteria bacterium RIFOXYD2_FULL_34_120</name>
    <dbReference type="NCBI Taxonomy" id="1798007"/>
    <lineage>
        <taxon>Bacteria</taxon>
        <taxon>Candidatus Falkowiibacteriota</taxon>
    </lineage>
</organism>
<dbReference type="AlphaFoldDB" id="A0A1F5TQF0"/>
<dbReference type="Gene3D" id="3.90.70.10">
    <property type="entry name" value="Cysteine proteinases"/>
    <property type="match status" value="1"/>
</dbReference>
<sequence>MKKITLILTLLVIIFLPYIVNAYQTGKIIGYIFLQVEKNGEAWYIYPTNGKSYYLGRPTDAFKIMKELALGAKHDFIINTDVFPERLLGMILLDVEQNGEAYYIYPGNQRKYYLGRPTDAFKIMRELGRGITNSDLANITVGIIGEPITPFQIKNKILINGVPFTTQAPYGEWTDQRQQDGCEESSALMAIKWARKQNLTQDEALKEITGISDWLLTKYGEYRDISAQDMVDWIFKDYFKYDNIKLVKNITINNIIEELNKGNLIITPMNGQVMHNPYFTPPGPIRHAIVIRGYDPETKKFITNDPGTKRGELYSYDTAVLYEAIRDYPTGYHEIIAKIEKNMIVIEKEK</sequence>
<accession>A0A1F5TQF0</accession>
<evidence type="ECO:0000259" key="1">
    <source>
        <dbReference type="Pfam" id="PF13529"/>
    </source>
</evidence>
<feature type="domain" description="Peptidase C39-like" evidence="1">
    <location>
        <begin position="162"/>
        <end position="306"/>
    </location>
</feature>
<comment type="caution">
    <text evidence="2">The sequence shown here is derived from an EMBL/GenBank/DDBJ whole genome shotgun (WGS) entry which is preliminary data.</text>
</comment>
<protein>
    <recommendedName>
        <fullName evidence="1">Peptidase C39-like domain-containing protein</fullName>
    </recommendedName>
</protein>
<dbReference type="InterPro" id="IPR038765">
    <property type="entry name" value="Papain-like_cys_pep_sf"/>
</dbReference>
<gene>
    <name evidence="2" type="ORF">A2531_01120</name>
</gene>
<dbReference type="InterPro" id="IPR039564">
    <property type="entry name" value="Peptidase_C39-like"/>
</dbReference>
<name>A0A1F5TQF0_9BACT</name>
<dbReference type="SUPFAM" id="SSF54001">
    <property type="entry name" value="Cysteine proteinases"/>
    <property type="match status" value="1"/>
</dbReference>
<dbReference type="EMBL" id="MFGO01000022">
    <property type="protein sequence ID" value="OGF40721.1"/>
    <property type="molecule type" value="Genomic_DNA"/>
</dbReference>
<evidence type="ECO:0000313" key="2">
    <source>
        <dbReference type="EMBL" id="OGF40721.1"/>
    </source>
</evidence>
<reference evidence="2 3" key="1">
    <citation type="journal article" date="2016" name="Nat. Commun.">
        <title>Thousands of microbial genomes shed light on interconnected biogeochemical processes in an aquifer system.</title>
        <authorList>
            <person name="Anantharaman K."/>
            <person name="Brown C.T."/>
            <person name="Hug L.A."/>
            <person name="Sharon I."/>
            <person name="Castelle C.J."/>
            <person name="Probst A.J."/>
            <person name="Thomas B.C."/>
            <person name="Singh A."/>
            <person name="Wilkins M.J."/>
            <person name="Karaoz U."/>
            <person name="Brodie E.L."/>
            <person name="Williams K.H."/>
            <person name="Hubbard S.S."/>
            <person name="Banfield J.F."/>
        </authorList>
    </citation>
    <scope>NUCLEOTIDE SEQUENCE [LARGE SCALE GENOMIC DNA]</scope>
</reference>
<proteinExistence type="predicted"/>
<dbReference type="Proteomes" id="UP000177579">
    <property type="component" value="Unassembled WGS sequence"/>
</dbReference>